<accession>A0A820A8R8</accession>
<gene>
    <name evidence="1" type="ORF">OTI717_LOCUS38000</name>
</gene>
<dbReference type="EMBL" id="CAJOAX010019348">
    <property type="protein sequence ID" value="CAF4187764.1"/>
    <property type="molecule type" value="Genomic_DNA"/>
</dbReference>
<reference evidence="1" key="1">
    <citation type="submission" date="2021-02" db="EMBL/GenBank/DDBJ databases">
        <authorList>
            <person name="Nowell W R."/>
        </authorList>
    </citation>
    <scope>NUCLEOTIDE SEQUENCE</scope>
</reference>
<organism evidence="1 2">
    <name type="scientific">Rotaria sordida</name>
    <dbReference type="NCBI Taxonomy" id="392033"/>
    <lineage>
        <taxon>Eukaryota</taxon>
        <taxon>Metazoa</taxon>
        <taxon>Spiralia</taxon>
        <taxon>Gnathifera</taxon>
        <taxon>Rotifera</taxon>
        <taxon>Eurotatoria</taxon>
        <taxon>Bdelloidea</taxon>
        <taxon>Philodinida</taxon>
        <taxon>Philodinidae</taxon>
        <taxon>Rotaria</taxon>
    </lineage>
</organism>
<proteinExistence type="predicted"/>
<dbReference type="Proteomes" id="UP000663823">
    <property type="component" value="Unassembled WGS sequence"/>
</dbReference>
<name>A0A820A8R8_9BILA</name>
<sequence length="40" mass="4811">MIRLVQRLLKYTSIKHIDYQLLIDSLGKLREIAKKKLNEQ</sequence>
<feature type="non-terminal residue" evidence="1">
    <location>
        <position position="40"/>
    </location>
</feature>
<dbReference type="AlphaFoldDB" id="A0A820A8R8"/>
<evidence type="ECO:0000313" key="2">
    <source>
        <dbReference type="Proteomes" id="UP000663823"/>
    </source>
</evidence>
<evidence type="ECO:0000313" key="1">
    <source>
        <dbReference type="EMBL" id="CAF4187764.1"/>
    </source>
</evidence>
<comment type="caution">
    <text evidence="1">The sequence shown here is derived from an EMBL/GenBank/DDBJ whole genome shotgun (WGS) entry which is preliminary data.</text>
</comment>
<protein>
    <submittedName>
        <fullName evidence="1">Uncharacterized protein</fullName>
    </submittedName>
</protein>